<keyword evidence="3" id="KW-1003">Cell membrane</keyword>
<feature type="domain" description="Major facilitator superfamily (MFS) profile" evidence="9">
    <location>
        <begin position="63"/>
        <end position="489"/>
    </location>
</feature>
<evidence type="ECO:0000256" key="4">
    <source>
        <dbReference type="ARBA" id="ARBA00022692"/>
    </source>
</evidence>
<protein>
    <recommendedName>
        <fullName evidence="9">Major facilitator superfamily (MFS) profile domain-containing protein</fullName>
    </recommendedName>
</protein>
<evidence type="ECO:0000256" key="1">
    <source>
        <dbReference type="ARBA" id="ARBA00004651"/>
    </source>
</evidence>
<dbReference type="EMBL" id="KN847497">
    <property type="protein sequence ID" value="KIW13770.1"/>
    <property type="molecule type" value="Genomic_DNA"/>
</dbReference>
<dbReference type="PROSITE" id="PS50850">
    <property type="entry name" value="MFS"/>
    <property type="match status" value="1"/>
</dbReference>
<name>A0A0D2B4Z5_9EURO</name>
<keyword evidence="11" id="KW-1185">Reference proteome</keyword>
<evidence type="ECO:0000313" key="11">
    <source>
        <dbReference type="Proteomes" id="UP000053328"/>
    </source>
</evidence>
<feature type="transmembrane region" description="Helical" evidence="8">
    <location>
        <begin position="334"/>
        <end position="353"/>
    </location>
</feature>
<comment type="similarity">
    <text evidence="2">Belongs to the major facilitator superfamily.</text>
</comment>
<dbReference type="InterPro" id="IPR036259">
    <property type="entry name" value="MFS_trans_sf"/>
</dbReference>
<dbReference type="Pfam" id="PF07690">
    <property type="entry name" value="MFS_1"/>
    <property type="match status" value="1"/>
</dbReference>
<evidence type="ECO:0000256" key="5">
    <source>
        <dbReference type="ARBA" id="ARBA00022989"/>
    </source>
</evidence>
<feature type="transmembrane region" description="Helical" evidence="8">
    <location>
        <begin position="130"/>
        <end position="150"/>
    </location>
</feature>
<dbReference type="OrthoDB" id="5296287at2759"/>
<evidence type="ECO:0000256" key="6">
    <source>
        <dbReference type="ARBA" id="ARBA00023136"/>
    </source>
</evidence>
<sequence>MSADLGSAHEKPGLLEDGQQTQHSSKPDQSSEAIGQETKDNIVDWDGPDDPQNPRNWPAWKRMVQVVFASAFLLAANLAATMFAPGAAALAKEFNITSSTIITLTVSIYLCGFAVGPMLIAPLSELYGRLVVYHTCNVFYIGFIIGCALAKNTGMFLTFRFLAGSAASGPLTVGGGTVADVIPPAQRGKAMSLFVVGPLLGPVLGPIVGGFVSDSIGWRWTFWIITILAGVSFATSIFFLRETNAAVLLEWKAARLRKETVNTALVSKMDRGLPPRELFIRAITRPTKLLVLSPIVLLLSLLCAFIFGLLFLLFTTFPAVFEEQYHFSASVSGLSYLGVGIGMGVSLGTFATVSDKLHKSLGDAPKPEERLKPVMWVLPAVPIGIFWYGWAAEKQTHWIVPIIGTSLFGFGVIWVLMPVQLYMVDAFGPEAAASALAANVVVRLLCAAFLPLAGPSLYANLGLGVGNTVLGAIGVAFLPVPLLFYRYGGWLRERFAVKL</sequence>
<feature type="region of interest" description="Disordered" evidence="7">
    <location>
        <begin position="1"/>
        <end position="51"/>
    </location>
</feature>
<feature type="transmembrane region" description="Helical" evidence="8">
    <location>
        <begin position="66"/>
        <end position="90"/>
    </location>
</feature>
<dbReference type="InterPro" id="IPR011701">
    <property type="entry name" value="MFS"/>
</dbReference>
<feature type="transmembrane region" description="Helical" evidence="8">
    <location>
        <begin position="465"/>
        <end position="485"/>
    </location>
</feature>
<gene>
    <name evidence="10" type="ORF">PV08_08961</name>
</gene>
<feature type="transmembrane region" description="Helical" evidence="8">
    <location>
        <begin position="431"/>
        <end position="453"/>
    </location>
</feature>
<dbReference type="Proteomes" id="UP000053328">
    <property type="component" value="Unassembled WGS sequence"/>
</dbReference>
<evidence type="ECO:0000313" key="10">
    <source>
        <dbReference type="EMBL" id="KIW13770.1"/>
    </source>
</evidence>
<organism evidence="10 11">
    <name type="scientific">Exophiala spinifera</name>
    <dbReference type="NCBI Taxonomy" id="91928"/>
    <lineage>
        <taxon>Eukaryota</taxon>
        <taxon>Fungi</taxon>
        <taxon>Dikarya</taxon>
        <taxon>Ascomycota</taxon>
        <taxon>Pezizomycotina</taxon>
        <taxon>Eurotiomycetes</taxon>
        <taxon>Chaetothyriomycetidae</taxon>
        <taxon>Chaetothyriales</taxon>
        <taxon>Herpotrichiellaceae</taxon>
        <taxon>Exophiala</taxon>
    </lineage>
</organism>
<dbReference type="Gene3D" id="1.20.1250.20">
    <property type="entry name" value="MFS general substrate transporter like domains"/>
    <property type="match status" value="1"/>
</dbReference>
<evidence type="ECO:0000256" key="7">
    <source>
        <dbReference type="SAM" id="MobiDB-lite"/>
    </source>
</evidence>
<dbReference type="GeneID" id="27336044"/>
<feature type="transmembrane region" description="Helical" evidence="8">
    <location>
        <begin position="218"/>
        <end position="240"/>
    </location>
</feature>
<dbReference type="CDD" id="cd17323">
    <property type="entry name" value="MFS_Tpo1_MDR_like"/>
    <property type="match status" value="1"/>
</dbReference>
<dbReference type="HOGENOM" id="CLU_008455_1_1_1"/>
<dbReference type="InterPro" id="IPR020846">
    <property type="entry name" value="MFS_dom"/>
</dbReference>
<feature type="transmembrane region" description="Helical" evidence="8">
    <location>
        <begin position="398"/>
        <end position="419"/>
    </location>
</feature>
<dbReference type="AlphaFoldDB" id="A0A0D2B4Z5"/>
<dbReference type="VEuPathDB" id="FungiDB:PV08_08961"/>
<dbReference type="GO" id="GO:0022857">
    <property type="term" value="F:transmembrane transporter activity"/>
    <property type="evidence" value="ECO:0007669"/>
    <property type="project" value="InterPro"/>
</dbReference>
<dbReference type="GO" id="GO:0005886">
    <property type="term" value="C:plasma membrane"/>
    <property type="evidence" value="ECO:0007669"/>
    <property type="project" value="UniProtKB-SubCell"/>
</dbReference>
<dbReference type="FunFam" id="1.20.1250.20:FF:000011">
    <property type="entry name" value="MFS multidrug transporter, putative"/>
    <property type="match status" value="1"/>
</dbReference>
<feature type="transmembrane region" description="Helical" evidence="8">
    <location>
        <begin position="102"/>
        <end position="124"/>
    </location>
</feature>
<dbReference type="RefSeq" id="XP_016233986.1">
    <property type="nucleotide sequence ID" value="XM_016383283.1"/>
</dbReference>
<dbReference type="PANTHER" id="PTHR23502">
    <property type="entry name" value="MAJOR FACILITATOR SUPERFAMILY"/>
    <property type="match status" value="1"/>
</dbReference>
<accession>A0A0D2B4Z5</accession>
<keyword evidence="5 8" id="KW-1133">Transmembrane helix</keyword>
<proteinExistence type="inferred from homology"/>
<evidence type="ECO:0000256" key="3">
    <source>
        <dbReference type="ARBA" id="ARBA00022475"/>
    </source>
</evidence>
<keyword evidence="6 8" id="KW-0472">Membrane</keyword>
<feature type="transmembrane region" description="Helical" evidence="8">
    <location>
        <begin position="289"/>
        <end position="314"/>
    </location>
</feature>
<feature type="transmembrane region" description="Helical" evidence="8">
    <location>
        <begin position="374"/>
        <end position="392"/>
    </location>
</feature>
<feature type="compositionally biased region" description="Polar residues" evidence="7">
    <location>
        <begin position="18"/>
        <end position="33"/>
    </location>
</feature>
<feature type="transmembrane region" description="Helical" evidence="8">
    <location>
        <begin position="193"/>
        <end position="212"/>
    </location>
</feature>
<evidence type="ECO:0000256" key="8">
    <source>
        <dbReference type="SAM" id="Phobius"/>
    </source>
</evidence>
<dbReference type="SUPFAM" id="SSF103473">
    <property type="entry name" value="MFS general substrate transporter"/>
    <property type="match status" value="1"/>
</dbReference>
<evidence type="ECO:0000259" key="9">
    <source>
        <dbReference type="PROSITE" id="PS50850"/>
    </source>
</evidence>
<evidence type="ECO:0000256" key="2">
    <source>
        <dbReference type="ARBA" id="ARBA00008335"/>
    </source>
</evidence>
<dbReference type="PANTHER" id="PTHR23502:SF135">
    <property type="entry name" value="MAJOR FACILITATOR SUPERFAMILY (MFS) PROFILE DOMAIN-CONTAINING PROTEIN-RELATED"/>
    <property type="match status" value="1"/>
</dbReference>
<comment type="subcellular location">
    <subcellularLocation>
        <location evidence="1">Cell membrane</location>
        <topology evidence="1">Multi-pass membrane protein</topology>
    </subcellularLocation>
</comment>
<keyword evidence="4 8" id="KW-0812">Transmembrane</keyword>
<reference evidence="10 11" key="1">
    <citation type="submission" date="2015-01" db="EMBL/GenBank/DDBJ databases">
        <title>The Genome Sequence of Exophiala spinifera CBS89968.</title>
        <authorList>
            <consortium name="The Broad Institute Genomics Platform"/>
            <person name="Cuomo C."/>
            <person name="de Hoog S."/>
            <person name="Gorbushina A."/>
            <person name="Stielow B."/>
            <person name="Teixiera M."/>
            <person name="Abouelleil A."/>
            <person name="Chapman S.B."/>
            <person name="Priest M."/>
            <person name="Young S.K."/>
            <person name="Wortman J."/>
            <person name="Nusbaum C."/>
            <person name="Birren B."/>
        </authorList>
    </citation>
    <scope>NUCLEOTIDE SEQUENCE [LARGE SCALE GENOMIC DNA]</scope>
    <source>
        <strain evidence="10 11">CBS 89968</strain>
    </source>
</reference>